<keyword evidence="2" id="KW-1185">Reference proteome</keyword>
<dbReference type="RefSeq" id="WP_283380549.1">
    <property type="nucleotide sequence ID" value="NZ_JASHIE010000002.1"/>
</dbReference>
<dbReference type="EMBL" id="JASHIE010000002">
    <property type="protein sequence ID" value="MDI9873382.1"/>
    <property type="molecule type" value="Genomic_DNA"/>
</dbReference>
<reference evidence="1 2" key="1">
    <citation type="submission" date="2023-05" db="EMBL/GenBank/DDBJ databases">
        <title>Novel species of genus Flectobacillus isolated from stream in China.</title>
        <authorList>
            <person name="Lu H."/>
        </authorList>
    </citation>
    <scope>NUCLEOTIDE SEQUENCE [LARGE SCALE GENOMIC DNA]</scope>
    <source>
        <strain evidence="1 2">LFS242W</strain>
    </source>
</reference>
<accession>A0ABT6YXG0</accession>
<proteinExistence type="predicted"/>
<protein>
    <submittedName>
        <fullName evidence="1">Uncharacterized protein</fullName>
    </submittedName>
</protein>
<sequence>MALFDPIDNPGILERINHKSVKFKEETEHLVIWGVECDRQ</sequence>
<evidence type="ECO:0000313" key="2">
    <source>
        <dbReference type="Proteomes" id="UP001225761"/>
    </source>
</evidence>
<organism evidence="1 2">
    <name type="scientific">Flectobacillus rivi</name>
    <dbReference type="NCBI Taxonomy" id="2984209"/>
    <lineage>
        <taxon>Bacteria</taxon>
        <taxon>Pseudomonadati</taxon>
        <taxon>Bacteroidota</taxon>
        <taxon>Cytophagia</taxon>
        <taxon>Cytophagales</taxon>
        <taxon>Flectobacillaceae</taxon>
        <taxon>Flectobacillus</taxon>
    </lineage>
</organism>
<dbReference type="Proteomes" id="UP001225761">
    <property type="component" value="Unassembled WGS sequence"/>
</dbReference>
<name>A0ABT6YXG0_9BACT</name>
<gene>
    <name evidence="1" type="ORF">QM481_02530</name>
</gene>
<evidence type="ECO:0000313" key="1">
    <source>
        <dbReference type="EMBL" id="MDI9873382.1"/>
    </source>
</evidence>
<comment type="caution">
    <text evidence="1">The sequence shown here is derived from an EMBL/GenBank/DDBJ whole genome shotgun (WGS) entry which is preliminary data.</text>
</comment>